<dbReference type="PANTHER" id="PTHR43396:SF6">
    <property type="entry name" value="ABL201WP"/>
    <property type="match status" value="1"/>
</dbReference>
<dbReference type="GO" id="GO:0019825">
    <property type="term" value="F:oxygen binding"/>
    <property type="evidence" value="ECO:0007669"/>
    <property type="project" value="InterPro"/>
</dbReference>
<dbReference type="PROSITE" id="PS01033">
    <property type="entry name" value="GLOBIN"/>
    <property type="match status" value="1"/>
</dbReference>
<dbReference type="SUPFAM" id="SSF46458">
    <property type="entry name" value="Globin-like"/>
    <property type="match status" value="1"/>
</dbReference>
<feature type="domain" description="Globin" evidence="2">
    <location>
        <begin position="1"/>
        <end position="135"/>
    </location>
</feature>
<dbReference type="Pfam" id="PF00042">
    <property type="entry name" value="Globin"/>
    <property type="match status" value="1"/>
</dbReference>
<keyword evidence="3" id="KW-0223">Dioxygenase</keyword>
<keyword evidence="1" id="KW-0408">Iron</keyword>
<dbReference type="InterPro" id="IPR000971">
    <property type="entry name" value="Globin"/>
</dbReference>
<name>A0A4Q7MUN1_9BACT</name>
<evidence type="ECO:0000259" key="2">
    <source>
        <dbReference type="PROSITE" id="PS01033"/>
    </source>
</evidence>
<evidence type="ECO:0000313" key="4">
    <source>
        <dbReference type="Proteomes" id="UP000293874"/>
    </source>
</evidence>
<dbReference type="InterPro" id="IPR009050">
    <property type="entry name" value="Globin-like_sf"/>
</dbReference>
<evidence type="ECO:0000313" key="3">
    <source>
        <dbReference type="EMBL" id="RZS70770.1"/>
    </source>
</evidence>
<dbReference type="EMBL" id="SGXA01000002">
    <property type="protein sequence ID" value="RZS70770.1"/>
    <property type="molecule type" value="Genomic_DNA"/>
</dbReference>
<protein>
    <submittedName>
        <fullName evidence="3">Nitric oxide dioxygenase</fullName>
    </submittedName>
</protein>
<dbReference type="GO" id="GO:0046210">
    <property type="term" value="P:nitric oxide catabolic process"/>
    <property type="evidence" value="ECO:0007669"/>
    <property type="project" value="TreeGrafter"/>
</dbReference>
<sequence length="140" mass="15737">MTTQQIQLIKQSWASVAALDTLTVGTLFYDKLFSIAPDVRPMFRSPVSDQSRKLLSMIGYVINKLERLDEIAHEIGGLAKRHVHYGVKNEHYTVVGEALLWTLQQGLGHQWNDEMEAAWTNCYRTLSGAMILASKETATA</sequence>
<dbReference type="GO" id="GO:0071500">
    <property type="term" value="P:cellular response to nitrosative stress"/>
    <property type="evidence" value="ECO:0007669"/>
    <property type="project" value="TreeGrafter"/>
</dbReference>
<dbReference type="GO" id="GO:0020037">
    <property type="term" value="F:heme binding"/>
    <property type="evidence" value="ECO:0007669"/>
    <property type="project" value="InterPro"/>
</dbReference>
<gene>
    <name evidence="3" type="ORF">EV199_2665</name>
</gene>
<keyword evidence="1" id="KW-0813">Transport</keyword>
<dbReference type="Proteomes" id="UP000293874">
    <property type="component" value="Unassembled WGS sequence"/>
</dbReference>
<dbReference type="RefSeq" id="WP_130541282.1">
    <property type="nucleotide sequence ID" value="NZ_CP042431.1"/>
</dbReference>
<dbReference type="AlphaFoldDB" id="A0A4Q7MUN1"/>
<dbReference type="InterPro" id="IPR012292">
    <property type="entry name" value="Globin/Proto"/>
</dbReference>
<proteinExistence type="inferred from homology"/>
<dbReference type="PANTHER" id="PTHR43396">
    <property type="entry name" value="FLAVOHEMOPROTEIN"/>
    <property type="match status" value="1"/>
</dbReference>
<dbReference type="GO" id="GO:0005344">
    <property type="term" value="F:oxygen carrier activity"/>
    <property type="evidence" value="ECO:0007669"/>
    <property type="project" value="UniProtKB-KW"/>
</dbReference>
<dbReference type="Gene3D" id="1.10.490.10">
    <property type="entry name" value="Globins"/>
    <property type="match status" value="1"/>
</dbReference>
<reference evidence="3 4" key="1">
    <citation type="submission" date="2019-02" db="EMBL/GenBank/DDBJ databases">
        <title>Genomic Encyclopedia of Type Strains, Phase IV (KMG-IV): sequencing the most valuable type-strain genomes for metagenomic binning, comparative biology and taxonomic classification.</title>
        <authorList>
            <person name="Goeker M."/>
        </authorList>
    </citation>
    <scope>NUCLEOTIDE SEQUENCE [LARGE SCALE GENOMIC DNA]</scope>
    <source>
        <strain evidence="3 4">DSM 18116</strain>
    </source>
</reference>
<dbReference type="GO" id="GO:0008941">
    <property type="term" value="F:nitric oxide dioxygenase NAD(P)H activity"/>
    <property type="evidence" value="ECO:0007669"/>
    <property type="project" value="TreeGrafter"/>
</dbReference>
<keyword evidence="3" id="KW-0560">Oxidoreductase</keyword>
<accession>A0A4Q7MUN1</accession>
<comment type="caution">
    <text evidence="3">The sequence shown here is derived from an EMBL/GenBank/DDBJ whole genome shotgun (WGS) entry which is preliminary data.</text>
</comment>
<dbReference type="GO" id="GO:0071949">
    <property type="term" value="F:FAD binding"/>
    <property type="evidence" value="ECO:0007669"/>
    <property type="project" value="TreeGrafter"/>
</dbReference>
<keyword evidence="4" id="KW-1185">Reference proteome</keyword>
<comment type="similarity">
    <text evidence="1">Belongs to the globin family.</text>
</comment>
<organism evidence="3 4">
    <name type="scientific">Pseudobacter ginsenosidimutans</name>
    <dbReference type="NCBI Taxonomy" id="661488"/>
    <lineage>
        <taxon>Bacteria</taxon>
        <taxon>Pseudomonadati</taxon>
        <taxon>Bacteroidota</taxon>
        <taxon>Chitinophagia</taxon>
        <taxon>Chitinophagales</taxon>
        <taxon>Chitinophagaceae</taxon>
        <taxon>Pseudobacter</taxon>
    </lineage>
</organism>
<keyword evidence="1" id="KW-0561">Oxygen transport</keyword>
<keyword evidence="1" id="KW-0349">Heme</keyword>
<evidence type="ECO:0000256" key="1">
    <source>
        <dbReference type="RuleBase" id="RU000356"/>
    </source>
</evidence>
<keyword evidence="1" id="KW-0479">Metal-binding</keyword>
<dbReference type="OrthoDB" id="9801223at2"/>